<dbReference type="PANTHER" id="PTHR43798">
    <property type="entry name" value="MONOACYLGLYCEROL LIPASE"/>
    <property type="match status" value="1"/>
</dbReference>
<dbReference type="GO" id="GO:0016020">
    <property type="term" value="C:membrane"/>
    <property type="evidence" value="ECO:0007669"/>
    <property type="project" value="TreeGrafter"/>
</dbReference>
<dbReference type="Proteomes" id="UP000441399">
    <property type="component" value="Unassembled WGS sequence"/>
</dbReference>
<keyword evidence="2" id="KW-0378">Hydrolase</keyword>
<dbReference type="PANTHER" id="PTHR43798:SF5">
    <property type="entry name" value="MONOACYLGLYCEROL LIPASE ABHD6"/>
    <property type="match status" value="1"/>
</dbReference>
<feature type="domain" description="AB hydrolase-1" evidence="1">
    <location>
        <begin position="74"/>
        <end position="310"/>
    </location>
</feature>
<dbReference type="EC" id="3.1.1.3" evidence="2"/>
<evidence type="ECO:0000313" key="3">
    <source>
        <dbReference type="Proteomes" id="UP000441399"/>
    </source>
</evidence>
<reference evidence="2 3" key="1">
    <citation type="submission" date="2019-11" db="EMBL/GenBank/DDBJ databases">
        <authorList>
            <person name="Holert J."/>
        </authorList>
    </citation>
    <scope>NUCLEOTIDE SEQUENCE [LARGE SCALE GENOMIC DNA]</scope>
    <source>
        <strain evidence="2">SB11_3</strain>
    </source>
</reference>
<keyword evidence="3" id="KW-1185">Reference proteome</keyword>
<accession>A0A5S9PI54</accession>
<dbReference type="PRINTS" id="PR00111">
    <property type="entry name" value="ABHYDROLASE"/>
</dbReference>
<dbReference type="SUPFAM" id="SSF53474">
    <property type="entry name" value="alpha/beta-Hydrolases"/>
    <property type="match status" value="1"/>
</dbReference>
<protein>
    <submittedName>
        <fullName evidence="2">Lipase 1</fullName>
        <ecNumber evidence="2">3.1.1.3</ecNumber>
    </submittedName>
</protein>
<dbReference type="GO" id="GO:0046464">
    <property type="term" value="P:acylglycerol catabolic process"/>
    <property type="evidence" value="ECO:0007669"/>
    <property type="project" value="TreeGrafter"/>
</dbReference>
<dbReference type="InterPro" id="IPR050266">
    <property type="entry name" value="AB_hydrolase_sf"/>
</dbReference>
<gene>
    <name evidence="2" type="primary">lip1</name>
    <name evidence="2" type="ORF">OPDIPICF_04565</name>
</gene>
<dbReference type="Gene3D" id="3.40.50.1820">
    <property type="entry name" value="alpha/beta hydrolase"/>
    <property type="match status" value="1"/>
</dbReference>
<dbReference type="EMBL" id="CACSIO010000010">
    <property type="protein sequence ID" value="CAA0103682.1"/>
    <property type="molecule type" value="Genomic_DNA"/>
</dbReference>
<name>A0A5S9PI54_9GAMM</name>
<evidence type="ECO:0000259" key="1">
    <source>
        <dbReference type="Pfam" id="PF00561"/>
    </source>
</evidence>
<dbReference type="AlphaFoldDB" id="A0A5S9PI54"/>
<dbReference type="Pfam" id="PF00561">
    <property type="entry name" value="Abhydrolase_1"/>
    <property type="match status" value="1"/>
</dbReference>
<dbReference type="InterPro" id="IPR029058">
    <property type="entry name" value="AB_hydrolase_fold"/>
</dbReference>
<organism evidence="2 3">
    <name type="scientific">BD1-7 clade bacterium</name>
    <dbReference type="NCBI Taxonomy" id="2029982"/>
    <lineage>
        <taxon>Bacteria</taxon>
        <taxon>Pseudomonadati</taxon>
        <taxon>Pseudomonadota</taxon>
        <taxon>Gammaproteobacteria</taxon>
        <taxon>Cellvibrionales</taxon>
        <taxon>Spongiibacteraceae</taxon>
        <taxon>BD1-7 clade</taxon>
    </lineage>
</organism>
<dbReference type="InterPro" id="IPR000073">
    <property type="entry name" value="AB_hydrolase_1"/>
</dbReference>
<proteinExistence type="predicted"/>
<dbReference type="PROSITE" id="PS51257">
    <property type="entry name" value="PROKAR_LIPOPROTEIN"/>
    <property type="match status" value="1"/>
</dbReference>
<sequence>MIKKTLKYLTVSFCFTIALGCSDTQQDTILDKLVSYGRDNANLVLNTEMVDHIEIHYLERPAQTNASEHAPIETVVLLHGFSANKDNWLEFSQQIDPKFRLLIPDWPGHGNNSPDMNTDYNLFKQAGRLHQLLAQVGTGKVHLIGNSMGGGIAMIYRLLYPHDVSSLALMNTLGFKSSEKSEYFQALENGTNPLIACDIRDFDKLLDLTMHKPPYIPSPVKAALARQSVDRCEINRKIFADMLASRETLAAFDFETGLAKTALLAPKPVLVIWGDKDRVLDIAAVEDIKRLMPEAEVKIFTDIGHLPLLEVPGESGSSYNDFLLRSVSDADYRDYQAQHSHR</sequence>
<evidence type="ECO:0000313" key="2">
    <source>
        <dbReference type="EMBL" id="CAA0103682.1"/>
    </source>
</evidence>
<dbReference type="OrthoDB" id="2086224at2"/>
<dbReference type="GO" id="GO:0047372">
    <property type="term" value="F:monoacylglycerol lipase activity"/>
    <property type="evidence" value="ECO:0007669"/>
    <property type="project" value="TreeGrafter"/>
</dbReference>
<dbReference type="GO" id="GO:0004806">
    <property type="term" value="F:triacylglycerol lipase activity"/>
    <property type="evidence" value="ECO:0007669"/>
    <property type="project" value="UniProtKB-EC"/>
</dbReference>